<dbReference type="AlphaFoldDB" id="A0A3M7S9T3"/>
<sequence length="81" mass="9637">MTCAFSSCLSNYVSAGYELFKDEKNLFSIFLFDYFVLYSGYIEERGRDTFLFSQEDQSYRASLIWLVRKISNKILTIDYQH</sequence>
<evidence type="ECO:0000313" key="1">
    <source>
        <dbReference type="EMBL" id="RNA32338.1"/>
    </source>
</evidence>
<dbReference type="EMBL" id="REGN01001817">
    <property type="protein sequence ID" value="RNA32338.1"/>
    <property type="molecule type" value="Genomic_DNA"/>
</dbReference>
<dbReference type="Proteomes" id="UP000276133">
    <property type="component" value="Unassembled WGS sequence"/>
</dbReference>
<protein>
    <submittedName>
        <fullName evidence="1">Uncharacterized protein</fullName>
    </submittedName>
</protein>
<name>A0A3M7S9T3_BRAPC</name>
<evidence type="ECO:0000313" key="2">
    <source>
        <dbReference type="Proteomes" id="UP000276133"/>
    </source>
</evidence>
<gene>
    <name evidence="1" type="ORF">BpHYR1_012270</name>
</gene>
<comment type="caution">
    <text evidence="1">The sequence shown here is derived from an EMBL/GenBank/DDBJ whole genome shotgun (WGS) entry which is preliminary data.</text>
</comment>
<organism evidence="1 2">
    <name type="scientific">Brachionus plicatilis</name>
    <name type="common">Marine rotifer</name>
    <name type="synonym">Brachionus muelleri</name>
    <dbReference type="NCBI Taxonomy" id="10195"/>
    <lineage>
        <taxon>Eukaryota</taxon>
        <taxon>Metazoa</taxon>
        <taxon>Spiralia</taxon>
        <taxon>Gnathifera</taxon>
        <taxon>Rotifera</taxon>
        <taxon>Eurotatoria</taxon>
        <taxon>Monogononta</taxon>
        <taxon>Pseudotrocha</taxon>
        <taxon>Ploima</taxon>
        <taxon>Brachionidae</taxon>
        <taxon>Brachionus</taxon>
    </lineage>
</organism>
<accession>A0A3M7S9T3</accession>
<keyword evidence="2" id="KW-1185">Reference proteome</keyword>
<reference evidence="1 2" key="1">
    <citation type="journal article" date="2018" name="Sci. Rep.">
        <title>Genomic signatures of local adaptation to the degree of environmental predictability in rotifers.</title>
        <authorList>
            <person name="Franch-Gras L."/>
            <person name="Hahn C."/>
            <person name="Garcia-Roger E.M."/>
            <person name="Carmona M.J."/>
            <person name="Serra M."/>
            <person name="Gomez A."/>
        </authorList>
    </citation>
    <scope>NUCLEOTIDE SEQUENCE [LARGE SCALE GENOMIC DNA]</scope>
    <source>
        <strain evidence="1">HYR1</strain>
    </source>
</reference>
<proteinExistence type="predicted"/>